<proteinExistence type="predicted"/>
<dbReference type="GO" id="GO:0032259">
    <property type="term" value="P:methylation"/>
    <property type="evidence" value="ECO:0007669"/>
    <property type="project" value="UniProtKB-KW"/>
</dbReference>
<dbReference type="Gene3D" id="3.40.50.150">
    <property type="entry name" value="Vaccinia Virus protein VP39"/>
    <property type="match status" value="1"/>
</dbReference>
<protein>
    <submittedName>
        <fullName evidence="2">Ubiquinone biosynthesis O-methyltransferase</fullName>
        <ecNumber evidence="2">2.1.1.222</ecNumber>
    </submittedName>
</protein>
<organism evidence="2 3">
    <name type="scientific">Stieleria magnilauensis</name>
    <dbReference type="NCBI Taxonomy" id="2527963"/>
    <lineage>
        <taxon>Bacteria</taxon>
        <taxon>Pseudomonadati</taxon>
        <taxon>Planctomycetota</taxon>
        <taxon>Planctomycetia</taxon>
        <taxon>Pirellulales</taxon>
        <taxon>Pirellulaceae</taxon>
        <taxon>Stieleria</taxon>
    </lineage>
</organism>
<keyword evidence="2" id="KW-0830">Ubiquinone</keyword>
<dbReference type="PANTHER" id="PTHR43861:SF3">
    <property type="entry name" value="PUTATIVE (AFU_ORTHOLOGUE AFUA_2G14390)-RELATED"/>
    <property type="match status" value="1"/>
</dbReference>
<dbReference type="SUPFAM" id="SSF53335">
    <property type="entry name" value="S-adenosyl-L-methionine-dependent methyltransferases"/>
    <property type="match status" value="1"/>
</dbReference>
<accession>A0ABX5XPV2</accession>
<keyword evidence="3" id="KW-1185">Reference proteome</keyword>
<keyword evidence="2" id="KW-0489">Methyltransferase</keyword>
<reference evidence="2 3" key="1">
    <citation type="submission" date="2019-02" db="EMBL/GenBank/DDBJ databases">
        <title>Deep-cultivation of Planctomycetes and their phenomic and genomic characterization uncovers novel biology.</title>
        <authorList>
            <person name="Wiegand S."/>
            <person name="Jogler M."/>
            <person name="Boedeker C."/>
            <person name="Pinto D."/>
            <person name="Vollmers J."/>
            <person name="Rivas-Marin E."/>
            <person name="Kohn T."/>
            <person name="Peeters S.H."/>
            <person name="Heuer A."/>
            <person name="Rast P."/>
            <person name="Oberbeckmann S."/>
            <person name="Bunk B."/>
            <person name="Jeske O."/>
            <person name="Meyerdierks A."/>
            <person name="Storesund J.E."/>
            <person name="Kallscheuer N."/>
            <person name="Luecker S."/>
            <person name="Lage O.M."/>
            <person name="Pohl T."/>
            <person name="Merkel B.J."/>
            <person name="Hornburger P."/>
            <person name="Mueller R.-W."/>
            <person name="Bruemmer F."/>
            <person name="Labrenz M."/>
            <person name="Spormann A.M."/>
            <person name="Op den Camp H."/>
            <person name="Overmann J."/>
            <person name="Amann R."/>
            <person name="Jetten M.S.M."/>
            <person name="Mascher T."/>
            <person name="Medema M.H."/>
            <person name="Devos D.P."/>
            <person name="Kaster A.-K."/>
            <person name="Ovreas L."/>
            <person name="Rohde M."/>
            <person name="Galperin M.Y."/>
            <person name="Jogler C."/>
        </authorList>
    </citation>
    <scope>NUCLEOTIDE SEQUENCE [LARGE SCALE GENOMIC DNA]</scope>
    <source>
        <strain evidence="2 3">TBK1r</strain>
    </source>
</reference>
<sequence length="330" mass="37205">MTAEEIHRGRCRTTCPYCHSDGGEDLGPACELAELADAATPSIIRVIAETLRDSRLVRCGRCSLQFRDPQLAREDLERLYQNLPATIWQYDAASVGSWVTAKKQLLPRYSIHDPVSVLDVGAFDGAFLNQLPDAWKKFAIEPSPKGREMLRSSQIELIAEYVEDLSLITHGDRFDIVTLFDVFEHLPDPSSTLKTLAGLVKPSGRLVISTCNADHWSWRLLRGQHWYLHSIQHLCFATTEFFRAWGEQHGLLVESLVNHPHQIAGDAQRVKHSLEVLHSWAMDNGRTYLARVIQTIPGFRHLAHKRGVVFANTLSDHQLAMFQRPASSAP</sequence>
<gene>
    <name evidence="2" type="primary">ubiG_2</name>
    <name evidence="2" type="ORF">TBK1r_19380</name>
</gene>
<dbReference type="Proteomes" id="UP000318081">
    <property type="component" value="Chromosome"/>
</dbReference>
<dbReference type="GO" id="GO:0102208">
    <property type="term" value="F:2-polyprenyl-6-hydroxyphenol methylase activity"/>
    <property type="evidence" value="ECO:0007669"/>
    <property type="project" value="UniProtKB-EC"/>
</dbReference>
<name>A0ABX5XPV2_9BACT</name>
<keyword evidence="1 2" id="KW-0808">Transferase</keyword>
<dbReference type="EC" id="2.1.1.222" evidence="2"/>
<dbReference type="EMBL" id="CP036432">
    <property type="protein sequence ID" value="QDV83005.1"/>
    <property type="molecule type" value="Genomic_DNA"/>
</dbReference>
<dbReference type="InterPro" id="IPR029063">
    <property type="entry name" value="SAM-dependent_MTases_sf"/>
</dbReference>
<evidence type="ECO:0000256" key="1">
    <source>
        <dbReference type="ARBA" id="ARBA00022679"/>
    </source>
</evidence>
<evidence type="ECO:0000313" key="3">
    <source>
        <dbReference type="Proteomes" id="UP000318081"/>
    </source>
</evidence>
<dbReference type="Pfam" id="PF13489">
    <property type="entry name" value="Methyltransf_23"/>
    <property type="match status" value="1"/>
</dbReference>
<dbReference type="PANTHER" id="PTHR43861">
    <property type="entry name" value="TRANS-ACONITATE 2-METHYLTRANSFERASE-RELATED"/>
    <property type="match status" value="1"/>
</dbReference>
<dbReference type="CDD" id="cd02440">
    <property type="entry name" value="AdoMet_MTases"/>
    <property type="match status" value="1"/>
</dbReference>
<evidence type="ECO:0000313" key="2">
    <source>
        <dbReference type="EMBL" id="QDV83005.1"/>
    </source>
</evidence>